<evidence type="ECO:0000259" key="4">
    <source>
        <dbReference type="PROSITE" id="PS51186"/>
    </source>
</evidence>
<evidence type="ECO:0000313" key="5">
    <source>
        <dbReference type="EMBL" id="MBO4209844.1"/>
    </source>
</evidence>
<dbReference type="Proteomes" id="UP000823521">
    <property type="component" value="Unassembled WGS sequence"/>
</dbReference>
<sequence length="185" mass="20582">MSRPPVRIDPWCPDDLDLLRRINIPEMKRHLGGPETADQVLARHERYVGFSATGQGCMYRVVLLPGPTPAVGDDAHGAGIVEKVGSVGYFEKVWHDETIYELGWAILPPYQGRGLATAAVRAALDAARTRRIHRWAHAFPSVDNPASNAVCRRTGFELVGETDFEFPKGRLMRSHDWRIDLTAGV</sequence>
<proteinExistence type="inferred from homology"/>
<dbReference type="Gene3D" id="3.40.630.30">
    <property type="match status" value="1"/>
</dbReference>
<dbReference type="PROSITE" id="PS51186">
    <property type="entry name" value="GNAT"/>
    <property type="match status" value="1"/>
</dbReference>
<protein>
    <submittedName>
        <fullName evidence="5">GNAT family N-acetyltransferase</fullName>
    </submittedName>
</protein>
<accession>A0ABS3VZ91</accession>
<keyword evidence="1" id="KW-0808">Transferase</keyword>
<dbReference type="EMBL" id="WVUH01000358">
    <property type="protein sequence ID" value="MBO4209844.1"/>
    <property type="molecule type" value="Genomic_DNA"/>
</dbReference>
<dbReference type="PANTHER" id="PTHR43792:SF8">
    <property type="entry name" value="[RIBOSOMAL PROTEIN US5]-ALANINE N-ACETYLTRANSFERASE"/>
    <property type="match status" value="1"/>
</dbReference>
<gene>
    <name evidence="5" type="ORF">GSF22_28205</name>
</gene>
<dbReference type="InterPro" id="IPR051531">
    <property type="entry name" value="N-acetyltransferase"/>
</dbReference>
<dbReference type="InterPro" id="IPR000182">
    <property type="entry name" value="GNAT_dom"/>
</dbReference>
<dbReference type="Pfam" id="PF13302">
    <property type="entry name" value="Acetyltransf_3"/>
    <property type="match status" value="1"/>
</dbReference>
<evidence type="ECO:0000256" key="3">
    <source>
        <dbReference type="ARBA" id="ARBA00038502"/>
    </source>
</evidence>
<organism evidence="5 6">
    <name type="scientific">Micromonospora echinofusca</name>
    <dbReference type="NCBI Taxonomy" id="47858"/>
    <lineage>
        <taxon>Bacteria</taxon>
        <taxon>Bacillati</taxon>
        <taxon>Actinomycetota</taxon>
        <taxon>Actinomycetes</taxon>
        <taxon>Micromonosporales</taxon>
        <taxon>Micromonosporaceae</taxon>
        <taxon>Micromonospora</taxon>
    </lineage>
</organism>
<comment type="caution">
    <text evidence="5">The sequence shown here is derived from an EMBL/GenBank/DDBJ whole genome shotgun (WGS) entry which is preliminary data.</text>
</comment>
<feature type="domain" description="N-acetyltransferase" evidence="4">
    <location>
        <begin position="6"/>
        <end position="184"/>
    </location>
</feature>
<reference evidence="5 6" key="1">
    <citation type="submission" date="2019-12" db="EMBL/GenBank/DDBJ databases">
        <title>Whole genome sequencing of endophytic Actinobacterium Micromonospora sp. MPMI6T.</title>
        <authorList>
            <person name="Evv R."/>
            <person name="Podile A.R."/>
        </authorList>
    </citation>
    <scope>NUCLEOTIDE SEQUENCE [LARGE SCALE GENOMIC DNA]</scope>
    <source>
        <strain evidence="5 6">MPMI6</strain>
    </source>
</reference>
<keyword evidence="6" id="KW-1185">Reference proteome</keyword>
<keyword evidence="2" id="KW-0012">Acyltransferase</keyword>
<evidence type="ECO:0000256" key="1">
    <source>
        <dbReference type="ARBA" id="ARBA00022679"/>
    </source>
</evidence>
<dbReference type="SUPFAM" id="SSF55729">
    <property type="entry name" value="Acyl-CoA N-acyltransferases (Nat)"/>
    <property type="match status" value="1"/>
</dbReference>
<evidence type="ECO:0000313" key="6">
    <source>
        <dbReference type="Proteomes" id="UP000823521"/>
    </source>
</evidence>
<evidence type="ECO:0000256" key="2">
    <source>
        <dbReference type="ARBA" id="ARBA00023315"/>
    </source>
</evidence>
<name>A0ABS3VZ91_MICEH</name>
<comment type="similarity">
    <text evidence="3">Belongs to the acetyltransferase family. RimJ subfamily.</text>
</comment>
<dbReference type="InterPro" id="IPR016181">
    <property type="entry name" value="Acyl_CoA_acyltransferase"/>
</dbReference>
<dbReference type="PANTHER" id="PTHR43792">
    <property type="entry name" value="GNAT FAMILY, PUTATIVE (AFU_ORTHOLOGUE AFUA_3G00765)-RELATED-RELATED"/>
    <property type="match status" value="1"/>
</dbReference>